<feature type="binding site" evidence="5">
    <location>
        <position position="274"/>
    </location>
    <ligand>
        <name>Ca(2+)</name>
        <dbReference type="ChEBI" id="CHEBI:29108"/>
    </ligand>
</feature>
<dbReference type="GO" id="GO:0005615">
    <property type="term" value="C:extracellular space"/>
    <property type="evidence" value="ECO:0007669"/>
    <property type="project" value="TreeGrafter"/>
</dbReference>
<comment type="subcellular location">
    <subcellularLocation>
        <location evidence="1">Secreted</location>
    </subcellularLocation>
</comment>
<evidence type="ECO:0000256" key="2">
    <source>
        <dbReference type="ARBA" id="ARBA00010701"/>
    </source>
</evidence>
<feature type="binding site" evidence="5">
    <location>
        <position position="271"/>
    </location>
    <ligand>
        <name>Ca(2+)</name>
        <dbReference type="ChEBI" id="CHEBI:29108"/>
    </ligand>
</feature>
<dbReference type="PRINTS" id="PR00821">
    <property type="entry name" value="TAGLIPASE"/>
</dbReference>
<proteinExistence type="inferred from homology"/>
<dbReference type="GO" id="GO:0016042">
    <property type="term" value="P:lipid catabolic process"/>
    <property type="evidence" value="ECO:0007669"/>
    <property type="project" value="TreeGrafter"/>
</dbReference>
<evidence type="ECO:0000256" key="5">
    <source>
        <dbReference type="PIRSR" id="PIRSR000865-2"/>
    </source>
</evidence>
<dbReference type="CDD" id="cd00707">
    <property type="entry name" value="Pancreat_lipase_like"/>
    <property type="match status" value="1"/>
</dbReference>
<evidence type="ECO:0000313" key="8">
    <source>
        <dbReference type="EMBL" id="CAF0848986.1"/>
    </source>
</evidence>
<feature type="binding site" evidence="5">
    <location>
        <position position="269"/>
    </location>
    <ligand>
        <name>Ca(2+)</name>
        <dbReference type="ChEBI" id="CHEBI:29108"/>
    </ligand>
</feature>
<evidence type="ECO:0000256" key="1">
    <source>
        <dbReference type="ARBA" id="ARBA00004613"/>
    </source>
</evidence>
<dbReference type="PANTHER" id="PTHR11610">
    <property type="entry name" value="LIPASE"/>
    <property type="match status" value="1"/>
</dbReference>
<dbReference type="GO" id="GO:0052689">
    <property type="term" value="F:carboxylic ester hydrolase activity"/>
    <property type="evidence" value="ECO:0007669"/>
    <property type="project" value="InterPro"/>
</dbReference>
<dbReference type="InterPro" id="IPR029058">
    <property type="entry name" value="AB_hydrolase_fold"/>
</dbReference>
<dbReference type="GO" id="GO:0046872">
    <property type="term" value="F:metal ion binding"/>
    <property type="evidence" value="ECO:0007669"/>
    <property type="project" value="UniProtKB-KW"/>
</dbReference>
<dbReference type="Proteomes" id="UP000663889">
    <property type="component" value="Unassembled WGS sequence"/>
</dbReference>
<dbReference type="InterPro" id="IPR013818">
    <property type="entry name" value="Lipase"/>
</dbReference>
<dbReference type="PIRSF" id="PIRSF000865">
    <property type="entry name" value="Lipoprotein_lipase_LIPH"/>
    <property type="match status" value="1"/>
</dbReference>
<feature type="active site" description="Charge relay system" evidence="4">
    <location>
        <position position="341"/>
    </location>
</feature>
<name>A0A813WCY7_9BILA</name>
<comment type="caution">
    <text evidence="8">The sequence shown here is derived from an EMBL/GenBank/DDBJ whole genome shotgun (WGS) entry which is preliminary data.</text>
</comment>
<dbReference type="Gene3D" id="3.40.50.1820">
    <property type="entry name" value="alpha/beta hydrolase"/>
    <property type="match status" value="1"/>
</dbReference>
<organism evidence="8 9">
    <name type="scientific">Rotaria sordida</name>
    <dbReference type="NCBI Taxonomy" id="392033"/>
    <lineage>
        <taxon>Eukaryota</taxon>
        <taxon>Metazoa</taxon>
        <taxon>Spiralia</taxon>
        <taxon>Gnathifera</taxon>
        <taxon>Rotifera</taxon>
        <taxon>Eurotatoria</taxon>
        <taxon>Bdelloidea</taxon>
        <taxon>Philodinida</taxon>
        <taxon>Philodinidae</taxon>
        <taxon>Rotaria</taxon>
    </lineage>
</organism>
<dbReference type="InterPro" id="IPR016272">
    <property type="entry name" value="Lipase_LIPH"/>
</dbReference>
<sequence>MINKSYRRFHCEISRLHYLLITLLIKFIDARLIPSESVANEPLTIDAMPINNVPIVSEISTMNRLNKLSATSKQANTSVCYPVVGCFDNNEPYNNAGLEVPQSPEHIDTQFLLFTQEAPETPEFLFYDTNDQSIIDSRLNSSRWLRIIVHGFTNNRNSIWIKPLQDELLKLKDNELSDVLIVDWGHGAKFPLYTNAASNTRLVGKQIGLLLQKLHNMKGFAYEKIHCIGHSLGAHACGIASDTIDNQMARISGLDPAGPLFEGKNVVVRLDKNDAKFVDVIHTNTKIALGIGLGSSESSGHVDFYVNGGEHQPGCPSMFSVFGDAMNGHSEAIFEHTSCSHSRSHGYFTESINSNCRYNAFPCRDYNSFVSGQCLVCPTSGCAKMGFYSISSLGRGNMYLSTKDTSPFCGNHYFIELVLDRDMITTSGEIFVAIHSNYEMLANVSMTMKSNADIKPGDIFRRVFSYKTDLGKVDYAIVHFNKAKSLFGWGGEKGNDIIISQLRLKSIEDSVVYSGLCETHTKIATHTSETVLLDPVDCNGSKGNN</sequence>
<dbReference type="InterPro" id="IPR033906">
    <property type="entry name" value="Lipase_N"/>
</dbReference>
<feature type="domain" description="Lipase" evidence="7">
    <location>
        <begin position="78"/>
        <end position="408"/>
    </location>
</feature>
<protein>
    <recommendedName>
        <fullName evidence="7">Lipase domain-containing protein</fullName>
    </recommendedName>
</protein>
<evidence type="ECO:0000256" key="6">
    <source>
        <dbReference type="RuleBase" id="RU004262"/>
    </source>
</evidence>
<dbReference type="InterPro" id="IPR000734">
    <property type="entry name" value="TAG_lipase"/>
</dbReference>
<dbReference type="GO" id="GO:0016298">
    <property type="term" value="F:lipase activity"/>
    <property type="evidence" value="ECO:0007669"/>
    <property type="project" value="InterPro"/>
</dbReference>
<keyword evidence="5" id="KW-0479">Metal-binding</keyword>
<dbReference type="EMBL" id="CAJNOU010000074">
    <property type="protein sequence ID" value="CAF0848986.1"/>
    <property type="molecule type" value="Genomic_DNA"/>
</dbReference>
<keyword evidence="5" id="KW-0106">Calcium</keyword>
<reference evidence="8" key="1">
    <citation type="submission" date="2021-02" db="EMBL/GenBank/DDBJ databases">
        <authorList>
            <person name="Nowell W R."/>
        </authorList>
    </citation>
    <scope>NUCLEOTIDE SEQUENCE</scope>
</reference>
<dbReference type="Pfam" id="PF00151">
    <property type="entry name" value="Lipase"/>
    <property type="match status" value="1"/>
</dbReference>
<evidence type="ECO:0000313" key="9">
    <source>
        <dbReference type="Proteomes" id="UP000663889"/>
    </source>
</evidence>
<dbReference type="PANTHER" id="PTHR11610:SF173">
    <property type="entry name" value="LIPASE DOMAIN-CONTAINING PROTEIN-RELATED"/>
    <property type="match status" value="1"/>
</dbReference>
<accession>A0A813WCY7</accession>
<feature type="active site" description="Nucleophile" evidence="4">
    <location>
        <position position="231"/>
    </location>
</feature>
<evidence type="ECO:0000259" key="7">
    <source>
        <dbReference type="Pfam" id="PF00151"/>
    </source>
</evidence>
<dbReference type="SUPFAM" id="SSF53474">
    <property type="entry name" value="alpha/beta-Hydrolases"/>
    <property type="match status" value="1"/>
</dbReference>
<gene>
    <name evidence="8" type="ORF">SEV965_LOCUS2999</name>
</gene>
<evidence type="ECO:0000256" key="3">
    <source>
        <dbReference type="ARBA" id="ARBA00022525"/>
    </source>
</evidence>
<keyword evidence="3" id="KW-0964">Secreted</keyword>
<dbReference type="AlphaFoldDB" id="A0A813WCY7"/>
<comment type="similarity">
    <text evidence="2 6">Belongs to the AB hydrolase superfamily. Lipase family.</text>
</comment>
<feature type="active site" description="Charge relay system" evidence="4">
    <location>
        <position position="255"/>
    </location>
</feature>
<evidence type="ECO:0000256" key="4">
    <source>
        <dbReference type="PIRSR" id="PIRSR000865-1"/>
    </source>
</evidence>